<dbReference type="Gene3D" id="3.30.450.20">
    <property type="entry name" value="PAS domain"/>
    <property type="match status" value="1"/>
</dbReference>
<dbReference type="InterPro" id="IPR029151">
    <property type="entry name" value="Sensor-like_sf"/>
</dbReference>
<feature type="domain" description="EAL" evidence="1">
    <location>
        <begin position="1"/>
        <end position="250"/>
    </location>
</feature>
<dbReference type="PROSITE" id="PS50883">
    <property type="entry name" value="EAL"/>
    <property type="match status" value="1"/>
</dbReference>
<reference evidence="2 3" key="1">
    <citation type="submission" date="2017-09" db="EMBL/GenBank/DDBJ databases">
        <title>Genomics of the genus Arcobacter.</title>
        <authorList>
            <person name="Perez-Cataluna A."/>
            <person name="Figueras M.J."/>
            <person name="Salas-Masso N."/>
        </authorList>
    </citation>
    <scope>NUCLEOTIDE SEQUENCE [LARGE SCALE GENOMIC DNA]</scope>
    <source>
        <strain evidence="2 3">CECT 7834</strain>
    </source>
</reference>
<organism evidence="2 3">
    <name type="scientific">Arcobacter cloacae</name>
    <dbReference type="NCBI Taxonomy" id="1054034"/>
    <lineage>
        <taxon>Bacteria</taxon>
        <taxon>Pseudomonadati</taxon>
        <taxon>Campylobacterota</taxon>
        <taxon>Epsilonproteobacteria</taxon>
        <taxon>Campylobacterales</taxon>
        <taxon>Arcobacteraceae</taxon>
        <taxon>Arcobacter</taxon>
    </lineage>
</organism>
<accession>A0AA94JUM4</accession>
<keyword evidence="3" id="KW-1185">Reference proteome</keyword>
<dbReference type="InterPro" id="IPR035919">
    <property type="entry name" value="EAL_sf"/>
</dbReference>
<dbReference type="SMART" id="SM00052">
    <property type="entry name" value="EAL"/>
    <property type="match status" value="1"/>
</dbReference>
<dbReference type="CDD" id="cd01948">
    <property type="entry name" value="EAL"/>
    <property type="match status" value="1"/>
</dbReference>
<dbReference type="PANTHER" id="PTHR33121:SF76">
    <property type="entry name" value="SIGNALING PROTEIN"/>
    <property type="match status" value="1"/>
</dbReference>
<evidence type="ECO:0000313" key="3">
    <source>
        <dbReference type="Proteomes" id="UP000290378"/>
    </source>
</evidence>
<dbReference type="SUPFAM" id="SSF103190">
    <property type="entry name" value="Sensory domain-like"/>
    <property type="match status" value="1"/>
</dbReference>
<dbReference type="InterPro" id="IPR001633">
    <property type="entry name" value="EAL_dom"/>
</dbReference>
<gene>
    <name evidence="2" type="ORF">CP963_11615</name>
</gene>
<evidence type="ECO:0000259" key="1">
    <source>
        <dbReference type="PROSITE" id="PS50883"/>
    </source>
</evidence>
<dbReference type="GO" id="GO:0071111">
    <property type="term" value="F:cyclic-guanylate-specific phosphodiesterase activity"/>
    <property type="evidence" value="ECO:0007669"/>
    <property type="project" value="InterPro"/>
</dbReference>
<proteinExistence type="predicted"/>
<dbReference type="PANTHER" id="PTHR33121">
    <property type="entry name" value="CYCLIC DI-GMP PHOSPHODIESTERASE PDEF"/>
    <property type="match status" value="1"/>
</dbReference>
<sequence>MMIKEIIKDELVEIHFQPIVSIRAKRLYAFEALTRCNYKGEVIPPYELFTMAIEENLSLELDILTRDKSIEKFYHYYLENSDLILFLNFESNLINNFNRDKNNYCFVETIDKYRIPYKNFMIEIKEDEISNTKALEEFCTYYKSLGFSIALDDFGTGNSTFDRINIIKPDLIKIDKSLFRDVKNNHINKEIVKAIAKMSENLGIRVLAEGVEDEDAICVAMKSNINLFQGYYFCKPTYNLDMFVVDEILSKIIEIGTIFRARTITSINDKRKLINYYCDVSQNIIGQFFDILKTEEIMYKELVNYFDLEAIYLIDGKTSKQINSTVIKSVNDRFRPTKHGDEHFLKEYYYITLESKQGIYLSHNYISYATGNLCKTFARKFELENQTYIICLDIIIKRN</sequence>
<protein>
    <submittedName>
        <fullName evidence="2">EAL domain-containing protein</fullName>
    </submittedName>
</protein>
<dbReference type="AlphaFoldDB" id="A0AA94JUM4"/>
<dbReference type="SUPFAM" id="SSF141868">
    <property type="entry name" value="EAL domain-like"/>
    <property type="match status" value="1"/>
</dbReference>
<dbReference type="Proteomes" id="UP000290378">
    <property type="component" value="Unassembled WGS sequence"/>
</dbReference>
<evidence type="ECO:0000313" key="2">
    <source>
        <dbReference type="EMBL" id="RXI38270.1"/>
    </source>
</evidence>
<comment type="caution">
    <text evidence="2">The sequence shown here is derived from an EMBL/GenBank/DDBJ whole genome shotgun (WGS) entry which is preliminary data.</text>
</comment>
<name>A0AA94JUM4_9BACT</name>
<dbReference type="Pfam" id="PF00563">
    <property type="entry name" value="EAL"/>
    <property type="match status" value="1"/>
</dbReference>
<dbReference type="InterPro" id="IPR050706">
    <property type="entry name" value="Cyclic-di-GMP_PDE-like"/>
</dbReference>
<dbReference type="EMBL" id="NXII01000020">
    <property type="protein sequence ID" value="RXI38270.1"/>
    <property type="molecule type" value="Genomic_DNA"/>
</dbReference>
<dbReference type="Gene3D" id="3.20.20.450">
    <property type="entry name" value="EAL domain"/>
    <property type="match status" value="1"/>
</dbReference>